<proteinExistence type="predicted"/>
<organism evidence="2 3">
    <name type="scientific">Saccoglossus kowalevskii</name>
    <name type="common">Acorn worm</name>
    <dbReference type="NCBI Taxonomy" id="10224"/>
    <lineage>
        <taxon>Eukaryota</taxon>
        <taxon>Metazoa</taxon>
        <taxon>Hemichordata</taxon>
        <taxon>Enteropneusta</taxon>
        <taxon>Harrimaniidae</taxon>
        <taxon>Saccoglossus</taxon>
    </lineage>
</organism>
<protein>
    <submittedName>
        <fullName evidence="3">Malonyl-CoA-acyl carrier protein transacylase, mitochondrial-like</fullName>
    </submittedName>
</protein>
<dbReference type="InterPro" id="IPR016035">
    <property type="entry name" value="Acyl_Trfase/lysoPLipase"/>
</dbReference>
<dbReference type="GeneID" id="100366955"/>
<dbReference type="SMART" id="SM00827">
    <property type="entry name" value="PKS_AT"/>
    <property type="match status" value="1"/>
</dbReference>
<accession>A0ABM0GLI0</accession>
<dbReference type="InterPro" id="IPR001227">
    <property type="entry name" value="Ac_transferase_dom_sf"/>
</dbReference>
<dbReference type="Pfam" id="PF00698">
    <property type="entry name" value="Acyl_transf_1"/>
    <property type="match status" value="1"/>
</dbReference>
<dbReference type="SUPFAM" id="SSF55048">
    <property type="entry name" value="Probable ACP-binding domain of malonyl-CoA ACP transacylase"/>
    <property type="match status" value="1"/>
</dbReference>
<evidence type="ECO:0000313" key="3">
    <source>
        <dbReference type="RefSeq" id="XP_002732562.1"/>
    </source>
</evidence>
<dbReference type="Gene3D" id="3.30.70.250">
    <property type="entry name" value="Malonyl-CoA ACP transacylase, ACP-binding"/>
    <property type="match status" value="1"/>
</dbReference>
<sequence>MAAFVRTACWLGVCEVRSCSLFTFSSKFASKARQLCSKLGCDESNHTSNDCKKITVQDSADKIGSSDLEIDGKQVKELLDSFAKPDIAEQEALTGLSDENSNLQLPRRKPAVDPADTSILLFPGQGSQFVGMGEKLLGAPNVKEIYQAASEILGYDLLELCLNGPKEELDKTIHCQPAVFVTSIAAAQSLQHQNPWAIDNCVATAGFSVGEFAALVFAGVMQFEDALRLVQIRAKAMQRASEDVASGMISVMGTHTTKYRSACLEARSYCNNVLGLPDPVCSIANYLFPDGRVIAGNVEALQFISENARQFGIRNVKRLPVSGAFHTSLMTSAQYDFREAIKDLKLERPSIYVISNVEGKRYSLLKQIKNALVKQIVSPVKWEQSMHVLYQRRQGTSFPQTFEVGPGKQLGALLKRLNLKAWNSYKSVEV</sequence>
<feature type="domain" description="Malonyl-CoA:ACP transacylase (MAT)" evidence="1">
    <location>
        <begin position="121"/>
        <end position="424"/>
    </location>
</feature>
<reference evidence="3" key="1">
    <citation type="submission" date="2025-08" db="UniProtKB">
        <authorList>
            <consortium name="RefSeq"/>
        </authorList>
    </citation>
    <scope>IDENTIFICATION</scope>
    <source>
        <tissue evidence="3">Testes</tissue>
    </source>
</reference>
<dbReference type="SUPFAM" id="SSF52151">
    <property type="entry name" value="FabD/lysophospholipase-like"/>
    <property type="match status" value="1"/>
</dbReference>
<dbReference type="InterPro" id="IPR052760">
    <property type="entry name" value="Mitochondrial_malonyltrans"/>
</dbReference>
<dbReference type="PANTHER" id="PTHR47170">
    <property type="entry name" value="MALONYL-COA ACP TRANSACYLASE, ACP-BINDING"/>
    <property type="match status" value="1"/>
</dbReference>
<dbReference type="RefSeq" id="XP_002732562.1">
    <property type="nucleotide sequence ID" value="XM_002732516.2"/>
</dbReference>
<gene>
    <name evidence="3" type="primary">LOC100366955</name>
</gene>
<dbReference type="InterPro" id="IPR016036">
    <property type="entry name" value="Malonyl_transacylase_ACP-bd"/>
</dbReference>
<dbReference type="InterPro" id="IPR014043">
    <property type="entry name" value="Acyl_transferase_dom"/>
</dbReference>
<dbReference type="Proteomes" id="UP000694865">
    <property type="component" value="Unplaced"/>
</dbReference>
<keyword evidence="2" id="KW-1185">Reference proteome</keyword>
<evidence type="ECO:0000313" key="2">
    <source>
        <dbReference type="Proteomes" id="UP000694865"/>
    </source>
</evidence>
<dbReference type="PANTHER" id="PTHR47170:SF2">
    <property type="entry name" value="MALONYL-COA:ACP TRANSACYLASE (MAT) DOMAIN-CONTAINING PROTEIN"/>
    <property type="match status" value="1"/>
</dbReference>
<name>A0ABM0GLI0_SACKO</name>
<dbReference type="Gene3D" id="3.40.366.10">
    <property type="entry name" value="Malonyl-Coenzyme A Acyl Carrier Protein, domain 2"/>
    <property type="match status" value="1"/>
</dbReference>
<evidence type="ECO:0000259" key="1">
    <source>
        <dbReference type="SMART" id="SM00827"/>
    </source>
</evidence>